<dbReference type="Pfam" id="PF07077">
    <property type="entry name" value="DUF1345"/>
    <property type="match status" value="1"/>
</dbReference>
<protein>
    <submittedName>
        <fullName evidence="2">DUF1345 domain-containing protein</fullName>
    </submittedName>
</protein>
<organism evidence="2 3">
    <name type="scientific">Actinomycetospora aeridis</name>
    <dbReference type="NCBI Taxonomy" id="3129231"/>
    <lineage>
        <taxon>Bacteria</taxon>
        <taxon>Bacillati</taxon>
        <taxon>Actinomycetota</taxon>
        <taxon>Actinomycetes</taxon>
        <taxon>Pseudonocardiales</taxon>
        <taxon>Pseudonocardiaceae</taxon>
        <taxon>Actinomycetospora</taxon>
    </lineage>
</organism>
<keyword evidence="1" id="KW-1133">Transmembrane helix</keyword>
<proteinExistence type="predicted"/>
<keyword evidence="3" id="KW-1185">Reference proteome</keyword>
<dbReference type="SUPFAM" id="SSF81324">
    <property type="entry name" value="Voltage-gated potassium channels"/>
    <property type="match status" value="1"/>
</dbReference>
<dbReference type="Proteomes" id="UP001370100">
    <property type="component" value="Unassembled WGS sequence"/>
</dbReference>
<keyword evidence="1" id="KW-0812">Transmembrane</keyword>
<feature type="transmembrane region" description="Helical" evidence="1">
    <location>
        <begin position="220"/>
        <end position="238"/>
    </location>
</feature>
<reference evidence="2 3" key="1">
    <citation type="submission" date="2024-03" db="EMBL/GenBank/DDBJ databases">
        <title>Actinomycetospora sp. OC33-EN06, a novel actinomycete isolated from wild orchid (Aerides multiflora).</title>
        <authorList>
            <person name="Suriyachadkun C."/>
        </authorList>
    </citation>
    <scope>NUCLEOTIDE SEQUENCE [LARGE SCALE GENOMIC DNA]</scope>
    <source>
        <strain evidence="2 3">OC33-EN06</strain>
    </source>
</reference>
<sequence>MVDTPTEETVTPSRHPLCRDSRRGVLALVVAVVLTLPVGLALNGTAFLTEHVWSARAILFLVGFDLFAVVYAVLTLRTFGRVGPAEFRARMRARDAPNRAGVRRRSAIGGGPAFAVEATVVALAAALLLPHVPGLAVDDLVLAPLTLSVLFSSWALSIVAYAVHYAQRDIDEPGLDFPGTRTGDFADYRYFALAVATTFGATDVSITTPTMRRVVNLHTLLTFVYNSVIVALLASFLIR</sequence>
<name>A0ABU8NE60_9PSEU</name>
<dbReference type="InterPro" id="IPR009781">
    <property type="entry name" value="DUF1345"/>
</dbReference>
<feature type="transmembrane region" description="Helical" evidence="1">
    <location>
        <begin position="141"/>
        <end position="163"/>
    </location>
</feature>
<accession>A0ABU8NE60</accession>
<dbReference type="EMBL" id="JBBEGL010000009">
    <property type="protein sequence ID" value="MEJ2889936.1"/>
    <property type="molecule type" value="Genomic_DNA"/>
</dbReference>
<dbReference type="RefSeq" id="WP_337718001.1">
    <property type="nucleotide sequence ID" value="NZ_JBBEGL010000009.1"/>
</dbReference>
<keyword evidence="1" id="KW-0472">Membrane</keyword>
<evidence type="ECO:0000256" key="1">
    <source>
        <dbReference type="SAM" id="Phobius"/>
    </source>
</evidence>
<dbReference type="Gene3D" id="1.10.287.70">
    <property type="match status" value="1"/>
</dbReference>
<feature type="transmembrane region" description="Helical" evidence="1">
    <location>
        <begin position="24"/>
        <end position="47"/>
    </location>
</feature>
<feature type="transmembrane region" description="Helical" evidence="1">
    <location>
        <begin position="53"/>
        <end position="74"/>
    </location>
</feature>
<gene>
    <name evidence="2" type="ORF">WCD41_25985</name>
</gene>
<comment type="caution">
    <text evidence="2">The sequence shown here is derived from an EMBL/GenBank/DDBJ whole genome shotgun (WGS) entry which is preliminary data.</text>
</comment>
<feature type="transmembrane region" description="Helical" evidence="1">
    <location>
        <begin position="107"/>
        <end position="129"/>
    </location>
</feature>
<evidence type="ECO:0000313" key="2">
    <source>
        <dbReference type="EMBL" id="MEJ2889936.1"/>
    </source>
</evidence>
<evidence type="ECO:0000313" key="3">
    <source>
        <dbReference type="Proteomes" id="UP001370100"/>
    </source>
</evidence>